<dbReference type="PANTHER" id="PTHR36833">
    <property type="entry name" value="SLR0610 PROTEIN-RELATED"/>
    <property type="match status" value="1"/>
</dbReference>
<sequence length="285" mass="32910">MDNLIGIFGKKNLEKRFKNIHGRGIMKKYFHIWIYLTAASFQSFFVSRIGAVLFLSGKIFRFVFFLGFLILLVSRTKILAGYNLNQILIFYLTFNFIDSITQMLFREVYRFRSQVISGDFDLILLKPVNALFRVLFGGTDFLDFVTLLPLIIIIAYLIFQIPNISLLGIIIYIILIINALVISSAFHIIVLALAIFTVEIDNTIMIYRDVMSMGKLPIDVYREPIRSFITFAIPVGIMLTYPPRALFNLLHVHYLMIAFIFGSGFLLFSLLFWRFALKHYTSASS</sequence>
<evidence type="ECO:0000313" key="3">
    <source>
        <dbReference type="Proteomes" id="UP000178230"/>
    </source>
</evidence>
<dbReference type="InterPro" id="IPR010390">
    <property type="entry name" value="ABC-2_transporter-like"/>
</dbReference>
<gene>
    <name evidence="2" type="ORF">A2Y99_02935</name>
</gene>
<comment type="caution">
    <text evidence="2">The sequence shown here is derived from an EMBL/GenBank/DDBJ whole genome shotgun (WGS) entry which is preliminary data.</text>
</comment>
<feature type="transmembrane region" description="Helical" evidence="1">
    <location>
        <begin position="32"/>
        <end position="55"/>
    </location>
</feature>
<reference evidence="2 3" key="1">
    <citation type="journal article" date="2016" name="Nat. Commun.">
        <title>Thousands of microbial genomes shed light on interconnected biogeochemical processes in an aquifer system.</title>
        <authorList>
            <person name="Anantharaman K."/>
            <person name="Brown C.T."/>
            <person name="Hug L.A."/>
            <person name="Sharon I."/>
            <person name="Castelle C.J."/>
            <person name="Probst A.J."/>
            <person name="Thomas B.C."/>
            <person name="Singh A."/>
            <person name="Wilkins M.J."/>
            <person name="Karaoz U."/>
            <person name="Brodie E.L."/>
            <person name="Williams K.H."/>
            <person name="Hubbard S.S."/>
            <person name="Banfield J.F."/>
        </authorList>
    </citation>
    <scope>NUCLEOTIDE SEQUENCE [LARGE SCALE GENOMIC DNA]</scope>
</reference>
<dbReference type="AlphaFoldDB" id="A0A1F5YIQ6"/>
<dbReference type="PANTHER" id="PTHR36833:SF1">
    <property type="entry name" value="INTEGRAL MEMBRANE TRANSPORT PROTEIN"/>
    <property type="match status" value="1"/>
</dbReference>
<name>A0A1F5YIQ6_9BACT</name>
<feature type="transmembrane region" description="Helical" evidence="1">
    <location>
        <begin position="165"/>
        <end position="198"/>
    </location>
</feature>
<evidence type="ECO:0008006" key="4">
    <source>
        <dbReference type="Google" id="ProtNLM"/>
    </source>
</evidence>
<feature type="transmembrane region" description="Helical" evidence="1">
    <location>
        <begin position="225"/>
        <end position="242"/>
    </location>
</feature>
<feature type="transmembrane region" description="Helical" evidence="1">
    <location>
        <begin position="141"/>
        <end position="159"/>
    </location>
</feature>
<dbReference type="EMBL" id="MFIY01000027">
    <property type="protein sequence ID" value="OGG00056.1"/>
    <property type="molecule type" value="Genomic_DNA"/>
</dbReference>
<accession>A0A1F5YIQ6</accession>
<keyword evidence="1" id="KW-0472">Membrane</keyword>
<feature type="transmembrane region" description="Helical" evidence="1">
    <location>
        <begin position="88"/>
        <end position="105"/>
    </location>
</feature>
<dbReference type="Proteomes" id="UP000178230">
    <property type="component" value="Unassembled WGS sequence"/>
</dbReference>
<keyword evidence="1" id="KW-1133">Transmembrane helix</keyword>
<dbReference type="Pfam" id="PF06182">
    <property type="entry name" value="ABC2_membrane_6"/>
    <property type="match status" value="1"/>
</dbReference>
<proteinExistence type="predicted"/>
<protein>
    <recommendedName>
        <fullName evidence="4">ABC transporter permease</fullName>
    </recommendedName>
</protein>
<evidence type="ECO:0000313" key="2">
    <source>
        <dbReference type="EMBL" id="OGG00056.1"/>
    </source>
</evidence>
<feature type="transmembrane region" description="Helical" evidence="1">
    <location>
        <begin position="254"/>
        <end position="277"/>
    </location>
</feature>
<keyword evidence="1" id="KW-0812">Transmembrane</keyword>
<organism evidence="2 3">
    <name type="scientific">Candidatus Gottesmanbacteria bacterium RBG_13_37_7</name>
    <dbReference type="NCBI Taxonomy" id="1798369"/>
    <lineage>
        <taxon>Bacteria</taxon>
        <taxon>Candidatus Gottesmaniibacteriota</taxon>
    </lineage>
</organism>
<evidence type="ECO:0000256" key="1">
    <source>
        <dbReference type="SAM" id="Phobius"/>
    </source>
</evidence>